<dbReference type="RefSeq" id="WP_240590211.1">
    <property type="nucleotide sequence ID" value="NZ_JAKUDL010000001.1"/>
</dbReference>
<gene>
    <name evidence="1" type="ORF">MJ923_05550</name>
</gene>
<accession>A0AAJ1EZ68</accession>
<sequence length="138" mass="15718">MKLSGLLENLKDSCERTQLVFSSYKSQQQYSNIAAVDWDEDDFYFIPEGWEDCFSDSIKIANLNDLTVLVLESPQLQSLNVRVRSSNKWAEEGTAISSNSLVLEVNELNENLFNLIHESEASTLTFKGVRNIKYVQSD</sequence>
<evidence type="ECO:0000313" key="2">
    <source>
        <dbReference type="Proteomes" id="UP001297581"/>
    </source>
</evidence>
<keyword evidence="2" id="KW-1185">Reference proteome</keyword>
<protein>
    <submittedName>
        <fullName evidence="1">Uncharacterized protein</fullName>
    </submittedName>
</protein>
<proteinExistence type="predicted"/>
<name>A0AAJ1EZ68_9GAMM</name>
<dbReference type="AlphaFoldDB" id="A0AAJ1EZ68"/>
<dbReference type="EMBL" id="JAKUDL010000001">
    <property type="protein sequence ID" value="MCH4293766.1"/>
    <property type="molecule type" value="Genomic_DNA"/>
</dbReference>
<comment type="caution">
    <text evidence="1">The sequence shown here is derived from an EMBL/GenBank/DDBJ whole genome shotgun (WGS) entry which is preliminary data.</text>
</comment>
<evidence type="ECO:0000313" key="1">
    <source>
        <dbReference type="EMBL" id="MCH4293766.1"/>
    </source>
</evidence>
<organism evidence="1 2">
    <name type="scientific">Shewanella zhuhaiensis</name>
    <dbReference type="NCBI Taxonomy" id="2919576"/>
    <lineage>
        <taxon>Bacteria</taxon>
        <taxon>Pseudomonadati</taxon>
        <taxon>Pseudomonadota</taxon>
        <taxon>Gammaproteobacteria</taxon>
        <taxon>Alteromonadales</taxon>
        <taxon>Shewanellaceae</taxon>
        <taxon>Shewanella</taxon>
    </lineage>
</organism>
<reference evidence="1 2" key="1">
    <citation type="submission" date="2022-02" db="EMBL/GenBank/DDBJ databases">
        <title>The genome sequence of Shewanella sp. 3B26.</title>
        <authorList>
            <person name="Du J."/>
        </authorList>
    </citation>
    <scope>NUCLEOTIDE SEQUENCE [LARGE SCALE GENOMIC DNA]</scope>
    <source>
        <strain evidence="1 2">3B26</strain>
    </source>
</reference>
<dbReference type="Proteomes" id="UP001297581">
    <property type="component" value="Unassembled WGS sequence"/>
</dbReference>